<name>A0A0D8JS40_COCIM</name>
<keyword evidence="3" id="KW-1185">Reference proteome</keyword>
<dbReference type="AlphaFoldDB" id="A0A0D8JS40"/>
<dbReference type="GeneID" id="24164255"/>
<feature type="region of interest" description="Disordered" evidence="1">
    <location>
        <begin position="1"/>
        <end position="20"/>
    </location>
</feature>
<gene>
    <name evidence="2" type="ORF">CIMG_12628</name>
</gene>
<reference evidence="3" key="2">
    <citation type="journal article" date="2010" name="Genome Res.">
        <title>Population genomic sequencing of Coccidioides fungi reveals recent hybridization and transposon control.</title>
        <authorList>
            <person name="Neafsey D.E."/>
            <person name="Barker B.M."/>
            <person name="Sharpton T.J."/>
            <person name="Stajich J.E."/>
            <person name="Park D.J."/>
            <person name="Whiston E."/>
            <person name="Hung C.-Y."/>
            <person name="McMahan C."/>
            <person name="White J."/>
            <person name="Sykes S."/>
            <person name="Heiman D."/>
            <person name="Young S."/>
            <person name="Zeng Q."/>
            <person name="Abouelleil A."/>
            <person name="Aftuck L."/>
            <person name="Bessette D."/>
            <person name="Brown A."/>
            <person name="FitzGerald M."/>
            <person name="Lui A."/>
            <person name="Macdonald J.P."/>
            <person name="Priest M."/>
            <person name="Orbach M.J."/>
            <person name="Galgiani J.N."/>
            <person name="Kirkland T.N."/>
            <person name="Cole G.T."/>
            <person name="Birren B.W."/>
            <person name="Henn M.R."/>
            <person name="Taylor J.W."/>
            <person name="Rounsley S.D."/>
        </authorList>
    </citation>
    <scope>GENOME REANNOTATION</scope>
    <source>
        <strain evidence="3">RS</strain>
    </source>
</reference>
<evidence type="ECO:0000313" key="2">
    <source>
        <dbReference type="EMBL" id="KJF59949.1"/>
    </source>
</evidence>
<feature type="region of interest" description="Disordered" evidence="1">
    <location>
        <begin position="47"/>
        <end position="69"/>
    </location>
</feature>
<dbReference type="VEuPathDB" id="FungiDB:CIMG_12628"/>
<protein>
    <submittedName>
        <fullName evidence="2">Uncharacterized protein</fullName>
    </submittedName>
</protein>
<evidence type="ECO:0000256" key="1">
    <source>
        <dbReference type="SAM" id="MobiDB-lite"/>
    </source>
</evidence>
<sequence>MSIRSHGLETGQSQLPFGFTSALANPPSQSEALKCCSERITAMSAHQTLQGLGDEDESIISPESDEEIL</sequence>
<dbReference type="Proteomes" id="UP000001261">
    <property type="component" value="Unassembled WGS sequence"/>
</dbReference>
<accession>A0A0D8JS40</accession>
<dbReference type="EMBL" id="GG704911">
    <property type="protein sequence ID" value="KJF59949.1"/>
    <property type="molecule type" value="Genomic_DNA"/>
</dbReference>
<dbReference type="InParanoid" id="A0A0D8JS40"/>
<feature type="compositionally biased region" description="Acidic residues" evidence="1">
    <location>
        <begin position="53"/>
        <end position="69"/>
    </location>
</feature>
<dbReference type="KEGG" id="cim:CIMG_12628"/>
<dbReference type="RefSeq" id="XP_004445594.1">
    <property type="nucleotide sequence ID" value="XM_004445537.1"/>
</dbReference>
<proteinExistence type="predicted"/>
<organism evidence="2 3">
    <name type="scientific">Coccidioides immitis (strain RS)</name>
    <name type="common">Valley fever fungus</name>
    <dbReference type="NCBI Taxonomy" id="246410"/>
    <lineage>
        <taxon>Eukaryota</taxon>
        <taxon>Fungi</taxon>
        <taxon>Dikarya</taxon>
        <taxon>Ascomycota</taxon>
        <taxon>Pezizomycotina</taxon>
        <taxon>Eurotiomycetes</taxon>
        <taxon>Eurotiomycetidae</taxon>
        <taxon>Onygenales</taxon>
        <taxon>Onygenaceae</taxon>
        <taxon>Coccidioides</taxon>
    </lineage>
</organism>
<reference evidence="3" key="1">
    <citation type="journal article" date="2009" name="Genome Res.">
        <title>Comparative genomic analyses of the human fungal pathogens Coccidioides and their relatives.</title>
        <authorList>
            <person name="Sharpton T.J."/>
            <person name="Stajich J.E."/>
            <person name="Rounsley S.D."/>
            <person name="Gardner M.J."/>
            <person name="Wortman J.R."/>
            <person name="Jordar V.S."/>
            <person name="Maiti R."/>
            <person name="Kodira C.D."/>
            <person name="Neafsey D.E."/>
            <person name="Zeng Q."/>
            <person name="Hung C.-Y."/>
            <person name="McMahan C."/>
            <person name="Muszewska A."/>
            <person name="Grynberg M."/>
            <person name="Mandel M.A."/>
            <person name="Kellner E.M."/>
            <person name="Barker B.M."/>
            <person name="Galgiani J.N."/>
            <person name="Orbach M.J."/>
            <person name="Kirkland T.N."/>
            <person name="Cole G.T."/>
            <person name="Henn M.R."/>
            <person name="Birren B.W."/>
            <person name="Taylor J.W."/>
        </authorList>
    </citation>
    <scope>NUCLEOTIDE SEQUENCE [LARGE SCALE GENOMIC DNA]</scope>
    <source>
        <strain evidence="3">RS</strain>
    </source>
</reference>
<evidence type="ECO:0000313" key="3">
    <source>
        <dbReference type="Proteomes" id="UP000001261"/>
    </source>
</evidence>